<keyword evidence="2" id="KW-1185">Reference proteome</keyword>
<reference evidence="1 2" key="1">
    <citation type="submission" date="2020-11" db="EMBL/GenBank/DDBJ databases">
        <title>Winogradskyella marina sp. nov., isolated from marine sediment.</title>
        <authorList>
            <person name="Bo J."/>
            <person name="Wang S."/>
            <person name="Song X."/>
            <person name="Du Z."/>
        </authorList>
    </citation>
    <scope>NUCLEOTIDE SEQUENCE [LARGE SCALE GENOMIC DNA]</scope>
    <source>
        <strain evidence="1 2">F6397</strain>
    </source>
</reference>
<protein>
    <recommendedName>
        <fullName evidence="3">Serine kinase</fullName>
    </recommendedName>
</protein>
<dbReference type="RefSeq" id="WP_195869802.1">
    <property type="nucleotide sequence ID" value="NZ_JADOET010000001.1"/>
</dbReference>
<dbReference type="Gene3D" id="3.40.50.300">
    <property type="entry name" value="P-loop containing nucleotide triphosphate hydrolases"/>
    <property type="match status" value="1"/>
</dbReference>
<organism evidence="1 2">
    <name type="scientific">Winogradskyella marina</name>
    <dbReference type="NCBI Taxonomy" id="2785530"/>
    <lineage>
        <taxon>Bacteria</taxon>
        <taxon>Pseudomonadati</taxon>
        <taxon>Bacteroidota</taxon>
        <taxon>Flavobacteriia</taxon>
        <taxon>Flavobacteriales</taxon>
        <taxon>Flavobacteriaceae</taxon>
        <taxon>Winogradskyella</taxon>
    </lineage>
</organism>
<comment type="caution">
    <text evidence="1">The sequence shown here is derived from an EMBL/GenBank/DDBJ whole genome shotgun (WGS) entry which is preliminary data.</text>
</comment>
<dbReference type="EMBL" id="JADOET010000001">
    <property type="protein sequence ID" value="MBF8148520.1"/>
    <property type="molecule type" value="Genomic_DNA"/>
</dbReference>
<evidence type="ECO:0000313" key="2">
    <source>
        <dbReference type="Proteomes" id="UP000611215"/>
    </source>
</evidence>
<proteinExistence type="predicted"/>
<name>A0ABS0EDL2_9FLAO</name>
<gene>
    <name evidence="1" type="ORF">ITJ86_01340</name>
</gene>
<evidence type="ECO:0000313" key="1">
    <source>
        <dbReference type="EMBL" id="MBF8148520.1"/>
    </source>
</evidence>
<accession>A0ABS0EDL2</accession>
<dbReference type="InterPro" id="IPR027417">
    <property type="entry name" value="P-loop_NTPase"/>
</dbReference>
<dbReference type="Proteomes" id="UP000611215">
    <property type="component" value="Unassembled WGS sequence"/>
</dbReference>
<dbReference type="SUPFAM" id="SSF53795">
    <property type="entry name" value="PEP carboxykinase-like"/>
    <property type="match status" value="1"/>
</dbReference>
<sequence length="378" mass="42658">MITSLAPTYKKVFGDYWVLWYAISNSYSVINSDFKLLLDTYLASETTTVFSSTISNELSDSDKAQISDTLLNYLECCNIPYTSATTNLAKLDTSLRNISKQYIFDTKNVQIHYSSELVLKTIHPSIAHYCNSSTHKADVTFDIYLQNDDLYLFKDKHLISCVPKSDYHLIQGKFIMQLLCVLHNKVEQDWIGTLHGSTITDGNSSMLFVGKSGKGKSTLCALLAANGFDLLADDVSPLLSKNQHIYYNPSAISLKEGAFNLLQPIVTNFETLPIVEFNTTKGRLKYMPCRIPRKQHYPCHSIILVNYQPDSETKLETVSIKHILETLIEDSWLSPNPKHANQFLNWLNGVTLYQLTYSSTASVVTEISTLFKQAPQTL</sequence>
<evidence type="ECO:0008006" key="3">
    <source>
        <dbReference type="Google" id="ProtNLM"/>
    </source>
</evidence>